<dbReference type="PANTHER" id="PTHR11787:SF8">
    <property type="entry name" value="RAB GDP DISSOCIATION INHIBITOR"/>
    <property type="match status" value="1"/>
</dbReference>
<dbReference type="InterPro" id="IPR000806">
    <property type="entry name" value="RabGDI"/>
</dbReference>
<evidence type="ECO:0000256" key="2">
    <source>
        <dbReference type="ARBA" id="ARBA00022468"/>
    </source>
</evidence>
<dbReference type="EMBL" id="MUJZ01062677">
    <property type="protein sequence ID" value="OTF71074.1"/>
    <property type="molecule type" value="Genomic_DNA"/>
</dbReference>
<accession>A0A1Y3ATD4</accession>
<dbReference type="FunFam" id="1.10.405.10:FF:000001">
    <property type="entry name" value="Rab GDP dissociation inhibitor"/>
    <property type="match status" value="1"/>
</dbReference>
<reference evidence="4 5" key="1">
    <citation type="submission" date="2017-03" db="EMBL/GenBank/DDBJ databases">
        <title>Genome Survey of Euroglyphus maynei.</title>
        <authorList>
            <person name="Arlian L.G."/>
            <person name="Morgan M.S."/>
            <person name="Rider S.D."/>
        </authorList>
    </citation>
    <scope>NUCLEOTIDE SEQUENCE [LARGE SCALE GENOMIC DNA]</scope>
    <source>
        <strain evidence="4">Arlian Lab</strain>
        <tissue evidence="4">Whole body</tissue>
    </source>
</reference>
<dbReference type="FunFam" id="3.50.50.60:FF:000232">
    <property type="entry name" value="Rab GDP dissociation inhibitor"/>
    <property type="match status" value="1"/>
</dbReference>
<dbReference type="PRINTS" id="PR00891">
    <property type="entry name" value="RABGDIREP"/>
</dbReference>
<organism evidence="4 5">
    <name type="scientific">Euroglyphus maynei</name>
    <name type="common">Mayne's house dust mite</name>
    <dbReference type="NCBI Taxonomy" id="6958"/>
    <lineage>
        <taxon>Eukaryota</taxon>
        <taxon>Metazoa</taxon>
        <taxon>Ecdysozoa</taxon>
        <taxon>Arthropoda</taxon>
        <taxon>Chelicerata</taxon>
        <taxon>Arachnida</taxon>
        <taxon>Acari</taxon>
        <taxon>Acariformes</taxon>
        <taxon>Sarcoptiformes</taxon>
        <taxon>Astigmata</taxon>
        <taxon>Psoroptidia</taxon>
        <taxon>Analgoidea</taxon>
        <taxon>Pyroglyphidae</taxon>
        <taxon>Pyroglyphinae</taxon>
        <taxon>Euroglyphus</taxon>
    </lineage>
</organism>
<dbReference type="Gene3D" id="3.30.519.10">
    <property type="entry name" value="Guanine Nucleotide Dissociation Inhibitor, domain 2"/>
    <property type="match status" value="1"/>
</dbReference>
<dbReference type="Proteomes" id="UP000194236">
    <property type="component" value="Unassembled WGS sequence"/>
</dbReference>
<keyword evidence="2 3" id="KW-0343">GTPase activation</keyword>
<evidence type="ECO:0000313" key="5">
    <source>
        <dbReference type="Proteomes" id="UP000194236"/>
    </source>
</evidence>
<evidence type="ECO:0000256" key="1">
    <source>
        <dbReference type="ARBA" id="ARBA00005593"/>
    </source>
</evidence>
<gene>
    <name evidence="4" type="ORF">BLA29_001658</name>
</gene>
<dbReference type="GO" id="GO:0016192">
    <property type="term" value="P:vesicle-mediated transport"/>
    <property type="evidence" value="ECO:0007669"/>
    <property type="project" value="TreeGrafter"/>
</dbReference>
<evidence type="ECO:0000256" key="3">
    <source>
        <dbReference type="RuleBase" id="RU363124"/>
    </source>
</evidence>
<dbReference type="Pfam" id="PF00996">
    <property type="entry name" value="GDI"/>
    <property type="match status" value="2"/>
</dbReference>
<comment type="caution">
    <text evidence="4">The sequence shown here is derived from an EMBL/GenBank/DDBJ whole genome shotgun (WGS) entry which is preliminary data.</text>
</comment>
<proteinExistence type="inferred from homology"/>
<dbReference type="GO" id="GO:0005096">
    <property type="term" value="F:GTPase activator activity"/>
    <property type="evidence" value="ECO:0007669"/>
    <property type="project" value="UniProtKB-KW"/>
</dbReference>
<dbReference type="GO" id="GO:0005737">
    <property type="term" value="C:cytoplasm"/>
    <property type="evidence" value="ECO:0007669"/>
    <property type="project" value="UniProtKB-SubCell"/>
</dbReference>
<dbReference type="InterPro" id="IPR018203">
    <property type="entry name" value="GDP_dissociation_inhibitor"/>
</dbReference>
<evidence type="ECO:0000313" key="4">
    <source>
        <dbReference type="EMBL" id="OTF71074.1"/>
    </source>
</evidence>
<keyword evidence="3" id="KW-0963">Cytoplasm</keyword>
<dbReference type="GO" id="GO:0015031">
    <property type="term" value="P:protein transport"/>
    <property type="evidence" value="ECO:0007669"/>
    <property type="project" value="InterPro"/>
</dbReference>
<dbReference type="AlphaFoldDB" id="A0A1Y3ATD4"/>
<dbReference type="SUPFAM" id="SSF51905">
    <property type="entry name" value="FAD/NAD(P)-binding domain"/>
    <property type="match status" value="1"/>
</dbReference>
<dbReference type="GO" id="GO:0005093">
    <property type="term" value="F:Rab GDP-dissociation inhibitor activity"/>
    <property type="evidence" value="ECO:0007669"/>
    <property type="project" value="InterPro"/>
</dbReference>
<comment type="function">
    <text evidence="3">Regulates the GDP/GTP exchange reaction of most RAB proteins by inhibiting the dissociation of GDP from them, and the subsequent binding of GTP.</text>
</comment>
<dbReference type="OrthoDB" id="9446342at2759"/>
<keyword evidence="5" id="KW-1185">Reference proteome</keyword>
<dbReference type="SUPFAM" id="SSF54373">
    <property type="entry name" value="FAD-linked reductases, C-terminal domain"/>
    <property type="match status" value="1"/>
</dbReference>
<dbReference type="Gene3D" id="1.10.405.10">
    <property type="entry name" value="Guanine Nucleotide Dissociation Inhibitor, domain 1"/>
    <property type="match status" value="1"/>
</dbReference>
<sequence length="413" mass="46891">MDEEYDAIVLGTGLKECILSGMLSVSGKKVLHIDRNKYYGGESASITPLEDLFTKFGFDVANNIPLDEYGRTRDWNVDLIPKFLMANGQLVKLLLHTGVTRYLEFKSIEGSYVYKGGKIYKVPADEKEALSSSLMGMFEKRRFRSFLIFVQNFNVNEPKSWSNIDPHKTTSAELYQYYKLEKDTADFTGHALALYRDDDYLHEPCLDLINRVRLYSDSLSMYGKSPYLYPMYGLGELPQGFARLSAIYGGTYMLDKPVDELVFENGRVTGVRSGTETVKCKQVYCDPSYVLDRVEKVGQVIRCICLMNHPIPNTNNALSCQIIIPQKQVGRKSGMFFTTFVRINTFFTFSSLSLDIYISMVSYTHQVASKNWFIALVSTTVETDNPEAEILPGLTLLGPIKQNKVKRDLNDEI</sequence>
<name>A0A1Y3ATD4_EURMA</name>
<dbReference type="GO" id="GO:0007264">
    <property type="term" value="P:small GTPase-mediated signal transduction"/>
    <property type="evidence" value="ECO:0007669"/>
    <property type="project" value="InterPro"/>
</dbReference>
<comment type="subcellular location">
    <subcellularLocation>
        <location evidence="3">Cytoplasm</location>
    </subcellularLocation>
</comment>
<dbReference type="PRINTS" id="PR00892">
    <property type="entry name" value="RABGDI"/>
</dbReference>
<dbReference type="Gene3D" id="3.50.50.60">
    <property type="entry name" value="FAD/NAD(P)-binding domain"/>
    <property type="match status" value="1"/>
</dbReference>
<dbReference type="InterPro" id="IPR036188">
    <property type="entry name" value="FAD/NAD-bd_sf"/>
</dbReference>
<comment type="similarity">
    <text evidence="1 3">Belongs to the Rab GDI family.</text>
</comment>
<protein>
    <recommendedName>
        <fullName evidence="3">Rab GDP dissociation inhibitor</fullName>
    </recommendedName>
</protein>
<dbReference type="FunFam" id="3.50.50.60:FF:000158">
    <property type="entry name" value="Rab GDP dissociation inhibitor"/>
    <property type="match status" value="1"/>
</dbReference>
<dbReference type="PANTHER" id="PTHR11787">
    <property type="entry name" value="RAB GDP-DISSOCIATION INHIBITOR"/>
    <property type="match status" value="1"/>
</dbReference>